<dbReference type="SUPFAM" id="SSF51735">
    <property type="entry name" value="NAD(P)-binding Rossmann-fold domains"/>
    <property type="match status" value="1"/>
</dbReference>
<dbReference type="CDD" id="cd08241">
    <property type="entry name" value="QOR1"/>
    <property type="match status" value="1"/>
</dbReference>
<dbReference type="EMBL" id="UINC01001079">
    <property type="protein sequence ID" value="SUZ70028.1"/>
    <property type="molecule type" value="Genomic_DNA"/>
</dbReference>
<name>A0A381PU31_9ZZZZ</name>
<dbReference type="SMART" id="SM00829">
    <property type="entry name" value="PKS_ER"/>
    <property type="match status" value="1"/>
</dbReference>
<dbReference type="Pfam" id="PF08240">
    <property type="entry name" value="ADH_N"/>
    <property type="match status" value="1"/>
</dbReference>
<dbReference type="PANTHER" id="PTHR43677:SF4">
    <property type="entry name" value="QUINONE OXIDOREDUCTASE-LIKE PROTEIN 2"/>
    <property type="match status" value="1"/>
</dbReference>
<gene>
    <name evidence="2" type="ORF">METZ01_LOCUS22882</name>
</gene>
<proteinExistence type="predicted"/>
<protein>
    <recommendedName>
        <fullName evidence="1">Enoyl reductase (ER) domain-containing protein</fullName>
    </recommendedName>
</protein>
<evidence type="ECO:0000259" key="1">
    <source>
        <dbReference type="SMART" id="SM00829"/>
    </source>
</evidence>
<organism evidence="2">
    <name type="scientific">marine metagenome</name>
    <dbReference type="NCBI Taxonomy" id="408172"/>
    <lineage>
        <taxon>unclassified sequences</taxon>
        <taxon>metagenomes</taxon>
        <taxon>ecological metagenomes</taxon>
    </lineage>
</organism>
<dbReference type="PANTHER" id="PTHR43677">
    <property type="entry name" value="SHORT-CHAIN DEHYDROGENASE/REDUCTASE"/>
    <property type="match status" value="1"/>
</dbReference>
<reference evidence="2" key="1">
    <citation type="submission" date="2018-05" db="EMBL/GenBank/DDBJ databases">
        <authorList>
            <person name="Lanie J.A."/>
            <person name="Ng W.-L."/>
            <person name="Kazmierczak K.M."/>
            <person name="Andrzejewski T.M."/>
            <person name="Davidsen T.M."/>
            <person name="Wayne K.J."/>
            <person name="Tettelin H."/>
            <person name="Glass J.I."/>
            <person name="Rusch D."/>
            <person name="Podicherti R."/>
            <person name="Tsui H.-C.T."/>
            <person name="Winkler M.E."/>
        </authorList>
    </citation>
    <scope>NUCLEOTIDE SEQUENCE</scope>
</reference>
<evidence type="ECO:0000313" key="2">
    <source>
        <dbReference type="EMBL" id="SUZ70028.1"/>
    </source>
</evidence>
<dbReference type="InterPro" id="IPR020843">
    <property type="entry name" value="ER"/>
</dbReference>
<dbReference type="GO" id="GO:0016491">
    <property type="term" value="F:oxidoreductase activity"/>
    <property type="evidence" value="ECO:0007669"/>
    <property type="project" value="InterPro"/>
</dbReference>
<sequence>MRSNIVSPSPYGCQLNRINRLVKLRNVVATSNTHGSLDSMKAVFCEKLEGPDALVIREVPAPDSPSPDEIKVAIEARGVSFTDILMSKGEYQVQPTLPFIIGGEGAGRVTEIGKNVQNFSIGDAVLVSAGCVEQVVVEAQRATVIPKGTDLESAAAFRSNYVTAFYALQRGRLTPGETLLVHGAAGGVGLAAVDVGKLMGATVIATAGSDDKLAVVGELGADHLINYSNGFRDQVKELTDGRGADVIYDPVGGDVFDESMRCIAPFGRILIVGFTGGRPALAKTNHLLIKDAELIGFTIGGLARNDPVWARRNQEVLMQWLASGRIHPYISHRLPLERTAEALNLITNRKVIGKAIIVND</sequence>
<dbReference type="Gene3D" id="3.90.180.10">
    <property type="entry name" value="Medium-chain alcohol dehydrogenases, catalytic domain"/>
    <property type="match status" value="1"/>
</dbReference>
<dbReference type="Pfam" id="PF00107">
    <property type="entry name" value="ADH_zinc_N"/>
    <property type="match status" value="1"/>
</dbReference>
<feature type="domain" description="Enoyl reductase (ER)" evidence="1">
    <location>
        <begin position="50"/>
        <end position="357"/>
    </location>
</feature>
<dbReference type="SUPFAM" id="SSF50129">
    <property type="entry name" value="GroES-like"/>
    <property type="match status" value="1"/>
</dbReference>
<dbReference type="InterPro" id="IPR013149">
    <property type="entry name" value="ADH-like_C"/>
</dbReference>
<dbReference type="InterPro" id="IPR036291">
    <property type="entry name" value="NAD(P)-bd_dom_sf"/>
</dbReference>
<dbReference type="InterPro" id="IPR051397">
    <property type="entry name" value="Zn-ADH-like_protein"/>
</dbReference>
<dbReference type="InterPro" id="IPR011032">
    <property type="entry name" value="GroES-like_sf"/>
</dbReference>
<dbReference type="Gene3D" id="3.40.50.720">
    <property type="entry name" value="NAD(P)-binding Rossmann-like Domain"/>
    <property type="match status" value="1"/>
</dbReference>
<dbReference type="AlphaFoldDB" id="A0A381PU31"/>
<dbReference type="InterPro" id="IPR013154">
    <property type="entry name" value="ADH-like_N"/>
</dbReference>
<accession>A0A381PU31</accession>